<dbReference type="SUPFAM" id="SSF51735">
    <property type="entry name" value="NAD(P)-binding Rossmann-fold domains"/>
    <property type="match status" value="1"/>
</dbReference>
<dbReference type="InterPro" id="IPR036291">
    <property type="entry name" value="NAD(P)-bd_dom_sf"/>
</dbReference>
<evidence type="ECO:0000313" key="2">
    <source>
        <dbReference type="EMBL" id="BCS27992.1"/>
    </source>
</evidence>
<dbReference type="Proteomes" id="UP000654913">
    <property type="component" value="Chromosome 6"/>
</dbReference>
<dbReference type="GeneID" id="64977989"/>
<reference evidence="2" key="2">
    <citation type="submission" date="2021-02" db="EMBL/GenBank/DDBJ databases">
        <title>Aspergillus puulaauensis MK2 genome sequence.</title>
        <authorList>
            <person name="Futagami T."/>
            <person name="Mori K."/>
            <person name="Kadooka C."/>
            <person name="Tanaka T."/>
        </authorList>
    </citation>
    <scope>NUCLEOTIDE SEQUENCE</scope>
    <source>
        <strain evidence="2">MK2</strain>
    </source>
</reference>
<protein>
    <recommendedName>
        <fullName evidence="4">Alcohol dehydrogenase-like C-terminal domain-containing protein</fullName>
    </recommendedName>
</protein>
<name>A0A7R7XV54_9EURO</name>
<evidence type="ECO:0000313" key="3">
    <source>
        <dbReference type="Proteomes" id="UP000654913"/>
    </source>
</evidence>
<dbReference type="EMBL" id="AP024448">
    <property type="protein sequence ID" value="BCS27992.1"/>
    <property type="molecule type" value="Genomic_DNA"/>
</dbReference>
<evidence type="ECO:0008006" key="4">
    <source>
        <dbReference type="Google" id="ProtNLM"/>
    </source>
</evidence>
<accession>A0A7R7XV54</accession>
<sequence>MKAPVYQGKQMRAAEPPNTDYPVTNRRRSQADETANLMDKGAIKKLDTLSRDHGLDSATGAVGYPGTFGLFQRLLAPGGSITNVGVHGQPAQLALDGIWDPNISE</sequence>
<evidence type="ECO:0000256" key="1">
    <source>
        <dbReference type="SAM" id="MobiDB-lite"/>
    </source>
</evidence>
<gene>
    <name evidence="2" type="ORF">APUU_61040A</name>
</gene>
<organism evidence="2 3">
    <name type="scientific">Aspergillus puulaauensis</name>
    <dbReference type="NCBI Taxonomy" id="1220207"/>
    <lineage>
        <taxon>Eukaryota</taxon>
        <taxon>Fungi</taxon>
        <taxon>Dikarya</taxon>
        <taxon>Ascomycota</taxon>
        <taxon>Pezizomycotina</taxon>
        <taxon>Eurotiomycetes</taxon>
        <taxon>Eurotiomycetidae</taxon>
        <taxon>Eurotiales</taxon>
        <taxon>Aspergillaceae</taxon>
        <taxon>Aspergillus</taxon>
    </lineage>
</organism>
<dbReference type="KEGG" id="apuu:APUU_61040A"/>
<proteinExistence type="predicted"/>
<dbReference type="Gene3D" id="3.40.50.720">
    <property type="entry name" value="NAD(P)-binding Rossmann-like Domain"/>
    <property type="match status" value="1"/>
</dbReference>
<keyword evidence="3" id="KW-1185">Reference proteome</keyword>
<dbReference type="AlphaFoldDB" id="A0A7R7XV54"/>
<feature type="region of interest" description="Disordered" evidence="1">
    <location>
        <begin position="1"/>
        <end position="31"/>
    </location>
</feature>
<dbReference type="RefSeq" id="XP_041560178.1">
    <property type="nucleotide sequence ID" value="XM_041694338.1"/>
</dbReference>
<reference evidence="2" key="1">
    <citation type="submission" date="2021-01" db="EMBL/GenBank/DDBJ databases">
        <authorList>
            <consortium name="Aspergillus puulaauensis MK2 genome sequencing consortium"/>
            <person name="Kazuki M."/>
            <person name="Futagami T."/>
        </authorList>
    </citation>
    <scope>NUCLEOTIDE SEQUENCE</scope>
    <source>
        <strain evidence="2">MK2</strain>
    </source>
</reference>